<dbReference type="HOGENOM" id="CLU_025908_1_2_7"/>
<accession>M4V532</accession>
<evidence type="ECO:0000259" key="1">
    <source>
        <dbReference type="Pfam" id="PF02541"/>
    </source>
</evidence>
<name>M4V532_9BACT</name>
<dbReference type="RefSeq" id="WP_015468783.1">
    <property type="nucleotide sequence ID" value="NC_020813.1"/>
</dbReference>
<evidence type="ECO:0000313" key="3">
    <source>
        <dbReference type="Proteomes" id="UP000012040"/>
    </source>
</evidence>
<dbReference type="InterPro" id="IPR043129">
    <property type="entry name" value="ATPase_NBD"/>
</dbReference>
<dbReference type="Gene3D" id="3.30.420.150">
    <property type="entry name" value="Exopolyphosphatase. Domain 2"/>
    <property type="match status" value="1"/>
</dbReference>
<sequence length="314" mass="34225">MKVAALDFGSNTFLCLIAEVTEEGLGTIYSDEVEMVRLGQGLNQNKKFHPEALERADRCMQKFAQTIAQHQPEKILAMATSAARDAENKDELFQLAQKHGIPLEIIAGDKEATITYQGAVSAQTNPQQGLLVIDIGGGSTEFIFGQGPKLLTGKSFDIGCVRLTEKFITAQPTSDTEVQNVVQSLDKALNEVRSLMPLGFQLDTILAVAGTPTALAAADLGYFDAAKIDGYELTEEMLAHWVQRLQKATVEEKIKMGIPEGRADVILIGALTLWRALKIFQQTRILVSTRGVRYGVALEIARRAHSTAHTATRA</sequence>
<dbReference type="InterPro" id="IPR003695">
    <property type="entry name" value="Ppx_GppA_N"/>
</dbReference>
<feature type="domain" description="Ppx/GppA phosphatase N-terminal" evidence="1">
    <location>
        <begin position="17"/>
        <end position="302"/>
    </location>
</feature>
<dbReference type="PATRIC" id="fig|1184267.3.peg.75"/>
<dbReference type="KEGG" id="bex:A11Q_73"/>
<reference evidence="2 3" key="1">
    <citation type="journal article" date="2013" name="ISME J.">
        <title>By their genes ye shall know them: genomic signatures of predatory bacteria.</title>
        <authorList>
            <person name="Pasternak Z."/>
            <person name="Pietrokovski S."/>
            <person name="Rotem O."/>
            <person name="Gophna U."/>
            <person name="Lurie-Weinberger M.N."/>
            <person name="Jurkevitch E."/>
        </authorList>
    </citation>
    <scope>NUCLEOTIDE SEQUENCE [LARGE SCALE GENOMIC DNA]</scope>
    <source>
        <strain evidence="2 3">JSS</strain>
    </source>
</reference>
<dbReference type="PANTHER" id="PTHR30005">
    <property type="entry name" value="EXOPOLYPHOSPHATASE"/>
    <property type="match status" value="1"/>
</dbReference>
<dbReference type="Gene3D" id="3.30.420.40">
    <property type="match status" value="1"/>
</dbReference>
<dbReference type="SUPFAM" id="SSF53067">
    <property type="entry name" value="Actin-like ATPase domain"/>
    <property type="match status" value="2"/>
</dbReference>
<dbReference type="EMBL" id="CP003537">
    <property type="protein sequence ID" value="AGH94293.1"/>
    <property type="molecule type" value="Genomic_DNA"/>
</dbReference>
<proteinExistence type="predicted"/>
<dbReference type="GO" id="GO:0016462">
    <property type="term" value="F:pyrophosphatase activity"/>
    <property type="evidence" value="ECO:0007669"/>
    <property type="project" value="TreeGrafter"/>
</dbReference>
<dbReference type="Pfam" id="PF02541">
    <property type="entry name" value="Ppx-GppA"/>
    <property type="match status" value="1"/>
</dbReference>
<dbReference type="OrthoDB" id="9807195at2"/>
<dbReference type="STRING" id="1184267.A11Q_73"/>
<dbReference type="CDD" id="cd24054">
    <property type="entry name" value="ASKHA_NBD_AaPPX-GppA_MtPPX2-like"/>
    <property type="match status" value="1"/>
</dbReference>
<dbReference type="PANTHER" id="PTHR30005:SF0">
    <property type="entry name" value="RETROGRADE REGULATION PROTEIN 2"/>
    <property type="match status" value="1"/>
</dbReference>
<dbReference type="InterPro" id="IPR050273">
    <property type="entry name" value="GppA/Ppx_hydrolase"/>
</dbReference>
<protein>
    <recommendedName>
        <fullName evidence="1">Ppx/GppA phosphatase N-terminal domain-containing protein</fullName>
    </recommendedName>
</protein>
<evidence type="ECO:0000313" key="2">
    <source>
        <dbReference type="EMBL" id="AGH94293.1"/>
    </source>
</evidence>
<gene>
    <name evidence="2" type="ORF">A11Q_73</name>
</gene>
<dbReference type="eggNOG" id="COG0248">
    <property type="taxonomic scope" value="Bacteria"/>
</dbReference>
<dbReference type="Proteomes" id="UP000012040">
    <property type="component" value="Chromosome"/>
</dbReference>
<dbReference type="AlphaFoldDB" id="M4V532"/>
<keyword evidence="3" id="KW-1185">Reference proteome</keyword>
<organism evidence="2 3">
    <name type="scientific">Pseudobdellovibrio exovorus JSS</name>
    <dbReference type="NCBI Taxonomy" id="1184267"/>
    <lineage>
        <taxon>Bacteria</taxon>
        <taxon>Pseudomonadati</taxon>
        <taxon>Bdellovibrionota</taxon>
        <taxon>Bdellovibrionia</taxon>
        <taxon>Bdellovibrionales</taxon>
        <taxon>Pseudobdellovibrionaceae</taxon>
        <taxon>Pseudobdellovibrio</taxon>
    </lineage>
</organism>